<evidence type="ECO:0000256" key="5">
    <source>
        <dbReference type="ARBA" id="ARBA00022801"/>
    </source>
</evidence>
<dbReference type="SUPFAM" id="SSF51126">
    <property type="entry name" value="Pectin lyase-like"/>
    <property type="match status" value="1"/>
</dbReference>
<dbReference type="STRING" id="1790137.AXE80_07965"/>
<dbReference type="OrthoDB" id="9807299at2"/>
<gene>
    <name evidence="11" type="ORF">AXE80_07965</name>
</gene>
<dbReference type="Proteomes" id="UP000092967">
    <property type="component" value="Chromosome"/>
</dbReference>
<dbReference type="RefSeq" id="WP_068826106.1">
    <property type="nucleotide sequence ID" value="NZ_CP014224.1"/>
</dbReference>
<dbReference type="InterPro" id="IPR006626">
    <property type="entry name" value="PbH1"/>
</dbReference>
<feature type="domain" description="Right handed beta helix" evidence="8">
    <location>
        <begin position="422"/>
        <end position="487"/>
    </location>
</feature>
<organism evidence="11 12">
    <name type="scientific">Wenyingzhuangia fucanilytica</name>
    <dbReference type="NCBI Taxonomy" id="1790137"/>
    <lineage>
        <taxon>Bacteria</taxon>
        <taxon>Pseudomonadati</taxon>
        <taxon>Bacteroidota</taxon>
        <taxon>Flavobacteriia</taxon>
        <taxon>Flavobacteriales</taxon>
        <taxon>Flavobacteriaceae</taxon>
        <taxon>Wenyingzhuangia</taxon>
    </lineage>
</organism>
<keyword evidence="4" id="KW-0677">Repeat</keyword>
<protein>
    <submittedName>
        <fullName evidence="11">Uncharacterized protein</fullName>
    </submittedName>
</protein>
<evidence type="ECO:0000256" key="3">
    <source>
        <dbReference type="ARBA" id="ARBA00022729"/>
    </source>
</evidence>
<keyword evidence="6" id="KW-0326">Glycosidase</keyword>
<dbReference type="InterPro" id="IPR039448">
    <property type="entry name" value="Beta_helix"/>
</dbReference>
<dbReference type="KEGG" id="wfu:AXE80_07965"/>
<dbReference type="InterPro" id="IPR012334">
    <property type="entry name" value="Pectin_lyas_fold"/>
</dbReference>
<evidence type="ECO:0000256" key="1">
    <source>
        <dbReference type="ARBA" id="ARBA00001255"/>
    </source>
</evidence>
<evidence type="ECO:0000259" key="10">
    <source>
        <dbReference type="Pfam" id="PF23764"/>
    </source>
</evidence>
<feature type="signal peptide" evidence="7">
    <location>
        <begin position="1"/>
        <end position="20"/>
    </location>
</feature>
<dbReference type="Gene3D" id="2.160.20.10">
    <property type="entry name" value="Single-stranded right-handed beta-helix, Pectin lyase-like"/>
    <property type="match status" value="2"/>
</dbReference>
<keyword evidence="3 7" id="KW-0732">Signal</keyword>
<proteinExistence type="predicted"/>
<dbReference type="InterPro" id="IPR056441">
    <property type="entry name" value="Beta-barrel_GLAA-B_II"/>
</dbReference>
<accession>A0A1B1Y609</accession>
<dbReference type="Pfam" id="PF23764">
    <property type="entry name" value="Beta-barrel_GLAA-B_II"/>
    <property type="match status" value="1"/>
</dbReference>
<comment type="catalytic activity">
    <reaction evidence="1">
        <text>Hydrolysis of terminal, non-reducing alpha-D-galactose residues in alpha-D-galactosides, including galactose oligosaccharides, galactomannans and galactolipids.</text>
        <dbReference type="EC" id="3.2.1.22"/>
    </reaction>
</comment>
<dbReference type="EMBL" id="CP014224">
    <property type="protein sequence ID" value="ANW96216.1"/>
    <property type="molecule type" value="Genomic_DNA"/>
</dbReference>
<dbReference type="Pfam" id="PF23763">
    <property type="entry name" value="Beta-barrel_GLAA-B_I"/>
    <property type="match status" value="1"/>
</dbReference>
<dbReference type="GO" id="GO:0004557">
    <property type="term" value="F:alpha-galactosidase activity"/>
    <property type="evidence" value="ECO:0007669"/>
    <property type="project" value="UniProtKB-EC"/>
</dbReference>
<dbReference type="AlphaFoldDB" id="A0A1B1Y609"/>
<keyword evidence="12" id="KW-1185">Reference proteome</keyword>
<evidence type="ECO:0000313" key="11">
    <source>
        <dbReference type="EMBL" id="ANW96216.1"/>
    </source>
</evidence>
<evidence type="ECO:0000256" key="6">
    <source>
        <dbReference type="ARBA" id="ARBA00023295"/>
    </source>
</evidence>
<dbReference type="Pfam" id="PF13229">
    <property type="entry name" value="Beta_helix"/>
    <property type="match status" value="1"/>
</dbReference>
<feature type="domain" description="GLAA-B beta-barrel" evidence="10">
    <location>
        <begin position="346"/>
        <end position="404"/>
    </location>
</feature>
<sequence length="606" mass="68711">MMKLQTLCFLLFMFVFYGNAQTINVSDYGIKPGKDVTLEVYRLITSLKGKKEVTLFFPKGKYEFYPENAYEEYRAVTNHDNSLKHIAFPIYGFQDFTIDGNGSTFNFHGKICPIVVENSENTTLKNFKIDWEHSFVNELKVIENNSKENSFVVEVNNGKFGFEVKNNEILFNHYDWQDVIGQNIAFDSKTRAPIWHTKNYYLKGSSNKSKVEKLDNKTAKFINYTEVTPPIGTVFATYGPTPGGNRFAQAIHLSESKDSFIENVTVYAAGGMALIAERCENITVDKFIVTSREDRFFSTRADATHFLGCKGMIKVENSLLEHMMDDGINVHGAYVKVEKYLGDNTFLCEISHVQQAGIVFSEPGDKVALISRETILPLYETTVTKTQKLNEKRFLLTVAQVPKEMPKGLLSFENLTWNPDLYMSNNTIRDNRARGALITTKGKVVIENNYFSSQMHGILIEGDNNKWYESGAVKDITITNNTFENIGYGTGEHYPLFIGPMFTPKQHLGTEKYHRNINFTNNTIKSYNGLLAHAMSVSQLNIQGNRITFSTDYPEGSKLPSVDLIYCEDVSIKKNSFKNFSWPLVVKTSDDVSNLSVSKNKGLSKK</sequence>
<evidence type="ECO:0000313" key="12">
    <source>
        <dbReference type="Proteomes" id="UP000092967"/>
    </source>
</evidence>
<dbReference type="InterPro" id="IPR011050">
    <property type="entry name" value="Pectin_lyase_fold/virulence"/>
</dbReference>
<evidence type="ECO:0000259" key="8">
    <source>
        <dbReference type="Pfam" id="PF13229"/>
    </source>
</evidence>
<feature type="chain" id="PRO_5008532648" evidence="7">
    <location>
        <begin position="21"/>
        <end position="606"/>
    </location>
</feature>
<evidence type="ECO:0000256" key="4">
    <source>
        <dbReference type="ARBA" id="ARBA00022737"/>
    </source>
</evidence>
<evidence type="ECO:0000256" key="7">
    <source>
        <dbReference type="SAM" id="SignalP"/>
    </source>
</evidence>
<dbReference type="SMART" id="SM00710">
    <property type="entry name" value="PbH1"/>
    <property type="match status" value="7"/>
</dbReference>
<evidence type="ECO:0000259" key="9">
    <source>
        <dbReference type="Pfam" id="PF23763"/>
    </source>
</evidence>
<dbReference type="InterPro" id="IPR057275">
    <property type="entry name" value="Beta-barrel_GLAA-B_I"/>
</dbReference>
<reference evidence="11 12" key="1">
    <citation type="submission" date="2016-02" db="EMBL/GenBank/DDBJ databases">
        <authorList>
            <person name="Wen L."/>
            <person name="He K."/>
            <person name="Yang H."/>
        </authorList>
    </citation>
    <scope>NUCLEOTIDE SEQUENCE [LARGE SCALE GENOMIC DNA]</scope>
    <source>
        <strain evidence="11 12">CZ1127</strain>
    </source>
</reference>
<feature type="domain" description="GLAA-B beta-barrel" evidence="9">
    <location>
        <begin position="138"/>
        <end position="234"/>
    </location>
</feature>
<name>A0A1B1Y609_9FLAO</name>
<evidence type="ECO:0000256" key="2">
    <source>
        <dbReference type="ARBA" id="ARBA00001271"/>
    </source>
</evidence>
<comment type="catalytic activity">
    <reaction evidence="2">
        <text>Hydrolysis of terminal, non-reducing branched (1-&gt;3)-alpha-D-galactosidic residues, producing free D-galactose.</text>
        <dbReference type="EC" id="3.2.1.n1"/>
    </reaction>
</comment>
<keyword evidence="5" id="KW-0378">Hydrolase</keyword>